<name>A0A1D1VXN3_RAMVA</name>
<keyword evidence="1" id="KW-0812">Transmembrane</keyword>
<feature type="transmembrane region" description="Helical" evidence="1">
    <location>
        <begin position="14"/>
        <end position="33"/>
    </location>
</feature>
<evidence type="ECO:0000256" key="1">
    <source>
        <dbReference type="SAM" id="Phobius"/>
    </source>
</evidence>
<organism evidence="2 3">
    <name type="scientific">Ramazzottius varieornatus</name>
    <name type="common">Water bear</name>
    <name type="synonym">Tardigrade</name>
    <dbReference type="NCBI Taxonomy" id="947166"/>
    <lineage>
        <taxon>Eukaryota</taxon>
        <taxon>Metazoa</taxon>
        <taxon>Ecdysozoa</taxon>
        <taxon>Tardigrada</taxon>
        <taxon>Eutardigrada</taxon>
        <taxon>Parachela</taxon>
        <taxon>Hypsibioidea</taxon>
        <taxon>Ramazzottiidae</taxon>
        <taxon>Ramazzottius</taxon>
    </lineage>
</organism>
<reference evidence="2 3" key="1">
    <citation type="journal article" date="2016" name="Nat. Commun.">
        <title>Extremotolerant tardigrade genome and improved radiotolerance of human cultured cells by tardigrade-unique protein.</title>
        <authorList>
            <person name="Hashimoto T."/>
            <person name="Horikawa D.D."/>
            <person name="Saito Y."/>
            <person name="Kuwahara H."/>
            <person name="Kozuka-Hata H."/>
            <person name="Shin-I T."/>
            <person name="Minakuchi Y."/>
            <person name="Ohishi K."/>
            <person name="Motoyama A."/>
            <person name="Aizu T."/>
            <person name="Enomoto A."/>
            <person name="Kondo K."/>
            <person name="Tanaka S."/>
            <person name="Hara Y."/>
            <person name="Koshikawa S."/>
            <person name="Sagara H."/>
            <person name="Miura T."/>
            <person name="Yokobori S."/>
            <person name="Miyagawa K."/>
            <person name="Suzuki Y."/>
            <person name="Kubo T."/>
            <person name="Oyama M."/>
            <person name="Kohara Y."/>
            <person name="Fujiyama A."/>
            <person name="Arakawa K."/>
            <person name="Katayama T."/>
            <person name="Toyoda A."/>
            <person name="Kunieda T."/>
        </authorList>
    </citation>
    <scope>NUCLEOTIDE SEQUENCE [LARGE SCALE GENOMIC DNA]</scope>
    <source>
        <strain evidence="2 3">YOKOZUNA-1</strain>
    </source>
</reference>
<gene>
    <name evidence="2" type="primary">RvY_14841</name>
    <name evidence="2" type="synonym">RvY_14841.2</name>
    <name evidence="2" type="ORF">RvY_14841-2</name>
</gene>
<evidence type="ECO:0000313" key="2">
    <source>
        <dbReference type="EMBL" id="GAV04578.1"/>
    </source>
</evidence>
<dbReference type="AlphaFoldDB" id="A0A1D1VXN3"/>
<evidence type="ECO:0000313" key="3">
    <source>
        <dbReference type="Proteomes" id="UP000186922"/>
    </source>
</evidence>
<proteinExistence type="predicted"/>
<protein>
    <submittedName>
        <fullName evidence="2">Uncharacterized protein</fullName>
    </submittedName>
</protein>
<keyword evidence="1" id="KW-1133">Transmembrane helix</keyword>
<comment type="caution">
    <text evidence="2">The sequence shown here is derived from an EMBL/GenBank/DDBJ whole genome shotgun (WGS) entry which is preliminary data.</text>
</comment>
<keyword evidence="1" id="KW-0472">Membrane</keyword>
<sequence>MVYRVRQFPVFHCVFPNVFFQTTSVISIVYSLLRSMYQWVRTRAQRYGPMASLASVPPNPEKSSCSSVIECTEFRLKNAVSCPLPPTPLWSNLKSILPSRPHKSRLRSATLWHEDF</sequence>
<dbReference type="EMBL" id="BDGG01000011">
    <property type="protein sequence ID" value="GAV04578.1"/>
    <property type="molecule type" value="Genomic_DNA"/>
</dbReference>
<accession>A0A1D1VXN3</accession>
<dbReference type="Proteomes" id="UP000186922">
    <property type="component" value="Unassembled WGS sequence"/>
</dbReference>
<keyword evidence="3" id="KW-1185">Reference proteome</keyword>